<dbReference type="Proteomes" id="UP001295469">
    <property type="component" value="Chromosome C01"/>
</dbReference>
<reference evidence="1" key="1">
    <citation type="submission" date="2021-01" db="EMBL/GenBank/DDBJ databases">
        <authorList>
            <consortium name="Genoscope - CEA"/>
            <person name="William W."/>
        </authorList>
    </citation>
    <scope>NUCLEOTIDE SEQUENCE</scope>
</reference>
<evidence type="ECO:0000313" key="1">
    <source>
        <dbReference type="EMBL" id="CAF2078122.1"/>
    </source>
</evidence>
<dbReference type="EMBL" id="HG994365">
    <property type="protein sequence ID" value="CAF2078122.1"/>
    <property type="molecule type" value="Genomic_DNA"/>
</dbReference>
<proteinExistence type="predicted"/>
<dbReference type="AlphaFoldDB" id="A0A816S0W5"/>
<organism evidence="1">
    <name type="scientific">Brassica napus</name>
    <name type="common">Rape</name>
    <dbReference type="NCBI Taxonomy" id="3708"/>
    <lineage>
        <taxon>Eukaryota</taxon>
        <taxon>Viridiplantae</taxon>
        <taxon>Streptophyta</taxon>
        <taxon>Embryophyta</taxon>
        <taxon>Tracheophyta</taxon>
        <taxon>Spermatophyta</taxon>
        <taxon>Magnoliopsida</taxon>
        <taxon>eudicotyledons</taxon>
        <taxon>Gunneridae</taxon>
        <taxon>Pentapetalae</taxon>
        <taxon>rosids</taxon>
        <taxon>malvids</taxon>
        <taxon>Brassicales</taxon>
        <taxon>Brassicaceae</taxon>
        <taxon>Brassiceae</taxon>
        <taxon>Brassica</taxon>
    </lineage>
</organism>
<gene>
    <name evidence="1" type="ORF">DARMORV10_C01P46620.1</name>
</gene>
<name>A0A816S0W5_BRANA</name>
<sequence length="50" mass="5719">MTRLGTMLTSFSRMLRHVQVLVKLGQADITEMVECREFMSVKERCNVVGS</sequence>
<protein>
    <submittedName>
        <fullName evidence="1">(rape) hypothetical protein</fullName>
    </submittedName>
</protein>
<accession>A0A816S0W5</accession>